<evidence type="ECO:0000256" key="3">
    <source>
        <dbReference type="SAM" id="SignalP"/>
    </source>
</evidence>
<evidence type="ECO:0000256" key="2">
    <source>
        <dbReference type="SAM" id="MobiDB-lite"/>
    </source>
</evidence>
<dbReference type="InterPro" id="IPR015943">
    <property type="entry name" value="WD40/YVTN_repeat-like_dom_sf"/>
</dbReference>
<evidence type="ECO:0000313" key="6">
    <source>
        <dbReference type="Proteomes" id="UP000294692"/>
    </source>
</evidence>
<dbReference type="InterPro" id="IPR011045">
    <property type="entry name" value="N2O_reductase_N"/>
</dbReference>
<keyword evidence="1 3" id="KW-0732">Signal</keyword>
<dbReference type="EMBL" id="SMBX01000003">
    <property type="protein sequence ID" value="TCV00441.1"/>
    <property type="molecule type" value="Genomic_DNA"/>
</dbReference>
<evidence type="ECO:0000313" key="5">
    <source>
        <dbReference type="EMBL" id="TCV00441.1"/>
    </source>
</evidence>
<proteinExistence type="predicted"/>
<evidence type="ECO:0000256" key="1">
    <source>
        <dbReference type="ARBA" id="ARBA00022729"/>
    </source>
</evidence>
<dbReference type="InterPro" id="IPR048433">
    <property type="entry name" value="YNCE-like_beta-prop"/>
</dbReference>
<name>A0A4R3V906_9BURK</name>
<comment type="caution">
    <text evidence="5">The sequence shown here is derived from an EMBL/GenBank/DDBJ whole genome shotgun (WGS) entry which is preliminary data.</text>
</comment>
<dbReference type="RefSeq" id="WP_132474990.1">
    <property type="nucleotide sequence ID" value="NZ_JBHRVM010000001.1"/>
</dbReference>
<feature type="signal peptide" evidence="3">
    <location>
        <begin position="1"/>
        <end position="22"/>
    </location>
</feature>
<dbReference type="PANTHER" id="PTHR47197">
    <property type="entry name" value="PROTEIN NIRF"/>
    <property type="match status" value="1"/>
</dbReference>
<feature type="domain" description="YNCE-like beta-propeller" evidence="4">
    <location>
        <begin position="125"/>
        <end position="258"/>
    </location>
</feature>
<accession>A0A4R3V906</accession>
<dbReference type="SUPFAM" id="SSF50974">
    <property type="entry name" value="Nitrous oxide reductase, N-terminal domain"/>
    <property type="match status" value="1"/>
</dbReference>
<sequence length="351" mass="36263">MLKLRPVLLAVALAFSASTIHAASLPNGVVYSANEGDGSVSKIVLSTGNVQTTPISVVPHNVQISPDGKTVLAVGTAKNNGGGHGGHGEKAAGAHSDGADAHGDAGLLILDVDQLDNVLQTLPSGDHPAHIVTSSDGRYAYITNADKDRVSVVDIQAKKITAEIDTGSYPHGLRLSPSGLELYVANVTDNSASVIDTKSLKEVARIPVGKAPVQVAFTPDGKQVYVSLRDENSVAVIDVDTRKVTNRIGVGRGPIQLYAAAGDTMYVANQGSDTDPDNTVSVIDTTNQKVIGTVVTGKGAHGVVASEDGKYVFITNTLDNSVSAIDTSTHDVVATYQVGPNPNGITYRSAP</sequence>
<gene>
    <name evidence="5" type="ORF">EV686_10321</name>
</gene>
<dbReference type="AlphaFoldDB" id="A0A4R3V906"/>
<organism evidence="5 6">
    <name type="scientific">Paracandidimonas soli</name>
    <dbReference type="NCBI Taxonomy" id="1917182"/>
    <lineage>
        <taxon>Bacteria</taxon>
        <taxon>Pseudomonadati</taxon>
        <taxon>Pseudomonadota</taxon>
        <taxon>Betaproteobacteria</taxon>
        <taxon>Burkholderiales</taxon>
        <taxon>Alcaligenaceae</taxon>
        <taxon>Paracandidimonas</taxon>
    </lineage>
</organism>
<reference evidence="5 6" key="1">
    <citation type="submission" date="2019-03" db="EMBL/GenBank/DDBJ databases">
        <title>Genomic Encyclopedia of Type Strains, Phase IV (KMG-IV): sequencing the most valuable type-strain genomes for metagenomic binning, comparative biology and taxonomic classification.</title>
        <authorList>
            <person name="Goeker M."/>
        </authorList>
    </citation>
    <scope>NUCLEOTIDE SEQUENCE [LARGE SCALE GENOMIC DNA]</scope>
    <source>
        <strain evidence="5 6">DSM 100048</strain>
    </source>
</reference>
<evidence type="ECO:0000259" key="4">
    <source>
        <dbReference type="Pfam" id="PF21783"/>
    </source>
</evidence>
<dbReference type="InterPro" id="IPR051200">
    <property type="entry name" value="Host-pathogen_enzymatic-act"/>
</dbReference>
<dbReference type="InterPro" id="IPR011964">
    <property type="entry name" value="YVTN_b-propeller_repeat"/>
</dbReference>
<feature type="compositionally biased region" description="Basic and acidic residues" evidence="2">
    <location>
        <begin position="86"/>
        <end position="97"/>
    </location>
</feature>
<dbReference type="Proteomes" id="UP000294692">
    <property type="component" value="Unassembled WGS sequence"/>
</dbReference>
<dbReference type="Pfam" id="PF21783">
    <property type="entry name" value="YNCE"/>
    <property type="match status" value="1"/>
</dbReference>
<protein>
    <submittedName>
        <fullName evidence="5">YVTN family beta-propeller protein</fullName>
    </submittedName>
</protein>
<dbReference type="OrthoDB" id="8674919at2"/>
<feature type="chain" id="PRO_5020803175" evidence="3">
    <location>
        <begin position="23"/>
        <end position="351"/>
    </location>
</feature>
<dbReference type="Gene3D" id="2.130.10.10">
    <property type="entry name" value="YVTN repeat-like/Quinoprotein amine dehydrogenase"/>
    <property type="match status" value="3"/>
</dbReference>
<dbReference type="NCBIfam" id="TIGR02276">
    <property type="entry name" value="beta_rpt_yvtn"/>
    <property type="match status" value="4"/>
</dbReference>
<feature type="region of interest" description="Disordered" evidence="2">
    <location>
        <begin position="78"/>
        <end position="97"/>
    </location>
</feature>
<keyword evidence="6" id="KW-1185">Reference proteome</keyword>
<dbReference type="PANTHER" id="PTHR47197:SF3">
    <property type="entry name" value="DIHYDRO-HEME D1 DEHYDROGENASE"/>
    <property type="match status" value="1"/>
</dbReference>